<evidence type="ECO:0000313" key="2">
    <source>
        <dbReference type="Proteomes" id="UP000594638"/>
    </source>
</evidence>
<dbReference type="PANTHER" id="PTHR35506">
    <property type="entry name" value="OS02G0135600 PROTEIN"/>
    <property type="match status" value="1"/>
</dbReference>
<dbReference type="AlphaFoldDB" id="A0A8S0RA82"/>
<dbReference type="Gramene" id="OE9A091527T3">
    <property type="protein sequence ID" value="OE9A091527C3"/>
    <property type="gene ID" value="OE9A091527"/>
</dbReference>
<accession>A0A8S0RA82</accession>
<dbReference type="EMBL" id="CACTIH010002322">
    <property type="protein sequence ID" value="CAA2975909.1"/>
    <property type="molecule type" value="Genomic_DNA"/>
</dbReference>
<keyword evidence="2" id="KW-1185">Reference proteome</keyword>
<name>A0A8S0RA82_OLEEU</name>
<dbReference type="OrthoDB" id="1891406at2759"/>
<sequence>MADKPSRSLVLYGDGLARFANPTLDHLHSFASRASCGFLSLPHAPSSETEDSRIAREFAELLDAIEYDNMSVREVIEDKPPEKCAVLTISERFMGMKAAIITNNASLKSFGGKLGITMLQWDGLIDNEHTLADLQLLASELLKLLGFQEEKMLNTSQFDLIFVHVGADEKVMYLKDIELINGLVSELMHIAQPGTDIGSRLHTSVIMSYGAALEDDNSKFSVSDANQKNNFGVPQLYPRQSYTMKGGKPQANVRHHCPMLVAQWQNAVTRKDMVKFFSFRDFNENGGILTIPADRFLHEVAFKLWKAPKYGA</sequence>
<dbReference type="PANTHER" id="PTHR35506:SF1">
    <property type="entry name" value="OS02G0135600 PROTEIN"/>
    <property type="match status" value="1"/>
</dbReference>
<protein>
    <submittedName>
        <fullName evidence="1">Uncharacterized protein</fullName>
    </submittedName>
</protein>
<organism evidence="1 2">
    <name type="scientific">Olea europaea subsp. europaea</name>
    <dbReference type="NCBI Taxonomy" id="158383"/>
    <lineage>
        <taxon>Eukaryota</taxon>
        <taxon>Viridiplantae</taxon>
        <taxon>Streptophyta</taxon>
        <taxon>Embryophyta</taxon>
        <taxon>Tracheophyta</taxon>
        <taxon>Spermatophyta</taxon>
        <taxon>Magnoliopsida</taxon>
        <taxon>eudicotyledons</taxon>
        <taxon>Gunneridae</taxon>
        <taxon>Pentapetalae</taxon>
        <taxon>asterids</taxon>
        <taxon>lamiids</taxon>
        <taxon>Lamiales</taxon>
        <taxon>Oleaceae</taxon>
        <taxon>Oleeae</taxon>
        <taxon>Olea</taxon>
    </lineage>
</organism>
<gene>
    <name evidence="1" type="ORF">OLEA9_A091527</name>
</gene>
<comment type="caution">
    <text evidence="1">The sequence shown here is derived from an EMBL/GenBank/DDBJ whole genome shotgun (WGS) entry which is preliminary data.</text>
</comment>
<reference evidence="1 2" key="1">
    <citation type="submission" date="2019-12" db="EMBL/GenBank/DDBJ databases">
        <authorList>
            <person name="Alioto T."/>
            <person name="Alioto T."/>
            <person name="Gomez Garrido J."/>
        </authorList>
    </citation>
    <scope>NUCLEOTIDE SEQUENCE [LARGE SCALE GENOMIC DNA]</scope>
</reference>
<proteinExistence type="predicted"/>
<evidence type="ECO:0000313" key="1">
    <source>
        <dbReference type="EMBL" id="CAA2975909.1"/>
    </source>
</evidence>
<dbReference type="Proteomes" id="UP000594638">
    <property type="component" value="Unassembled WGS sequence"/>
</dbReference>